<evidence type="ECO:0000313" key="2">
    <source>
        <dbReference type="EMBL" id="MDA3732369.1"/>
    </source>
</evidence>
<evidence type="ECO:0000256" key="1">
    <source>
        <dbReference type="SAM" id="Phobius"/>
    </source>
</evidence>
<sequence length="57" mass="6287">MLEGFIGGLIVAWLLSLFGVDHMVLEVCQTFTEVQLTTSFYYIGFALIGLIGGAFKR</sequence>
<proteinExistence type="predicted"/>
<keyword evidence="1" id="KW-0812">Transmembrane</keyword>
<keyword evidence="1" id="KW-0472">Membrane</keyword>
<reference evidence="2" key="1">
    <citation type="journal article" date="2023" name="Int. J. Syst. Evol. Microbiol.">
        <title>&lt;i&gt;Holtiella tumoricola&lt;/i&gt; gen. nov. sp. nov., isolated from a human clinical sample.</title>
        <authorList>
            <person name="Allen-Vercoe E."/>
            <person name="Daigneault M.C."/>
            <person name="Vancuren S.J."/>
            <person name="Cochrane K."/>
            <person name="O'Neal L.L."/>
            <person name="Sankaranarayanan K."/>
            <person name="Lawson P.A."/>
        </authorList>
    </citation>
    <scope>NUCLEOTIDE SEQUENCE</scope>
    <source>
        <strain evidence="2">CC70A</strain>
    </source>
</reference>
<keyword evidence="1" id="KW-1133">Transmembrane helix</keyword>
<dbReference type="Proteomes" id="UP001169242">
    <property type="component" value="Unassembled WGS sequence"/>
</dbReference>
<protein>
    <submittedName>
        <fullName evidence="2">Uncharacterized protein</fullName>
    </submittedName>
</protein>
<dbReference type="AlphaFoldDB" id="A0AA42DNM0"/>
<name>A0AA42DNM0_9FIRM</name>
<evidence type="ECO:0000313" key="3">
    <source>
        <dbReference type="Proteomes" id="UP001169242"/>
    </source>
</evidence>
<gene>
    <name evidence="2" type="ORF">PBV87_12810</name>
</gene>
<comment type="caution">
    <text evidence="2">The sequence shown here is derived from an EMBL/GenBank/DDBJ whole genome shotgun (WGS) entry which is preliminary data.</text>
</comment>
<keyword evidence="3" id="KW-1185">Reference proteome</keyword>
<organism evidence="2 3">
    <name type="scientific">Holtiella tumoricola</name>
    <dbReference type="NCBI Taxonomy" id="3018743"/>
    <lineage>
        <taxon>Bacteria</taxon>
        <taxon>Bacillati</taxon>
        <taxon>Bacillota</taxon>
        <taxon>Clostridia</taxon>
        <taxon>Lachnospirales</taxon>
        <taxon>Cellulosilyticaceae</taxon>
        <taxon>Holtiella</taxon>
    </lineage>
</organism>
<accession>A0AA42DNM0</accession>
<feature type="transmembrane region" description="Helical" evidence="1">
    <location>
        <begin position="35"/>
        <end position="55"/>
    </location>
</feature>
<dbReference type="EMBL" id="JAQIFT010000047">
    <property type="protein sequence ID" value="MDA3732369.1"/>
    <property type="molecule type" value="Genomic_DNA"/>
</dbReference>
<dbReference type="RefSeq" id="WP_271012548.1">
    <property type="nucleotide sequence ID" value="NZ_JAQIFT010000047.1"/>
</dbReference>